<sequence length="741" mass="78977">MGSAERELLSTGLRYALGLRLVVVAMASLVSLLLEPAPRPMLAAGVVLALNAWNAWYAYQRLRGGGVVLTIADVTVVSAVCLTQLWTATPDTAAAASWVFVTAAITVVAYPWQIGAVAITVATVLIMAAYLAGGAIAAPDNWAATVPVQLWMLMEAALSFALYRFVRRGARIADRLVARNEQLRMQAAVAAARRDDEREYLAALHDTASATLLMVGAGVVTKPEPWLSDQAARDLEVIRGREDIPAGQVDLLAMLREVSDRTPLTVRWQAPSPVTVPAVVGIALSRGTREALTNVVRHAAVDDAEVRVRRDGDTVTVEVADQGCGFDAASVPGNRFGVARSLVERMSRIGGTAEVRSEPGHGTTVRLESPVVVKESGGGDADIIAKRFLRGLRWALVAMNLVILYGLDLPKLLTSTDAYTTVVPQYLALGVGTAISLWAGFSTWRGSTRIPGRWPLVVLVFAVSILATQTVLPERRLGIAHWSEGDIAWSLALLLLDERAVVFIGVIVTQYALTFVHVATGGTSAVTVAGAVNATVVVLAYQMAVGMIATVLRGIAVSAARIAREEEELRTSEVVADQLHNDRKERYAVVADTTAPLLAGLASGELDPGDAAVRRRCSLDAAKLRRLFAEGASDPLLHELRGYIELAERNGVSVRFAERGNRPTVPSEARRALTEPAVTMLATATRMARVTVVGTGKSVTVSVVSDSPPEAVPATEFTGITSSTVVSGSQLWVEVTWMRGE</sequence>
<protein>
    <recommendedName>
        <fullName evidence="5">Histidine kinase/HSP90-like ATPase domain-containing protein</fullName>
    </recommendedName>
</protein>
<dbReference type="Pfam" id="PF02518">
    <property type="entry name" value="HATPase_c"/>
    <property type="match status" value="1"/>
</dbReference>
<keyword evidence="3" id="KW-0902">Two-component regulatory system</keyword>
<dbReference type="AlphaFoldDB" id="A0A0N9I8L1"/>
<dbReference type="GO" id="GO:0000160">
    <property type="term" value="P:phosphorelay signal transduction system"/>
    <property type="evidence" value="ECO:0007669"/>
    <property type="project" value="UniProtKB-KW"/>
</dbReference>
<evidence type="ECO:0000313" key="6">
    <source>
        <dbReference type="EMBL" id="ALG11129.1"/>
    </source>
</evidence>
<dbReference type="Gene3D" id="3.30.565.10">
    <property type="entry name" value="Histidine kinase-like ATPase, C-terminal domain"/>
    <property type="match status" value="1"/>
</dbReference>
<evidence type="ECO:0000259" key="5">
    <source>
        <dbReference type="Pfam" id="PF02518"/>
    </source>
</evidence>
<keyword evidence="4" id="KW-0472">Membrane</keyword>
<gene>
    <name evidence="6" type="ORF">AOZ06_33390</name>
</gene>
<feature type="transmembrane region" description="Helical" evidence="4">
    <location>
        <begin position="453"/>
        <end position="472"/>
    </location>
</feature>
<feature type="domain" description="Histidine kinase/HSP90-like ATPase" evidence="5">
    <location>
        <begin position="283"/>
        <end position="370"/>
    </location>
</feature>
<evidence type="ECO:0000313" key="7">
    <source>
        <dbReference type="Proteomes" id="UP000063699"/>
    </source>
</evidence>
<feature type="transmembrane region" description="Helical" evidence="4">
    <location>
        <begin position="419"/>
        <end position="441"/>
    </location>
</feature>
<dbReference type="STRING" id="860235.AOZ06_33390"/>
<dbReference type="CDD" id="cd16917">
    <property type="entry name" value="HATPase_UhpB-NarQ-NarX-like"/>
    <property type="match status" value="1"/>
</dbReference>
<feature type="transmembrane region" description="Helical" evidence="4">
    <location>
        <begin position="92"/>
        <end position="110"/>
    </location>
</feature>
<dbReference type="Proteomes" id="UP000063699">
    <property type="component" value="Chromosome"/>
</dbReference>
<feature type="transmembrane region" description="Helical" evidence="4">
    <location>
        <begin position="66"/>
        <end position="86"/>
    </location>
</feature>
<accession>A0A0N9I8L1</accession>
<keyword evidence="4" id="KW-0812">Transmembrane</keyword>
<reference evidence="6 7" key="1">
    <citation type="submission" date="2015-07" db="EMBL/GenBank/DDBJ databases">
        <title>Genome sequencing of Kibdelosporangium phytohabitans.</title>
        <authorList>
            <person name="Qin S."/>
            <person name="Xing K."/>
        </authorList>
    </citation>
    <scope>NUCLEOTIDE SEQUENCE [LARGE SCALE GENOMIC DNA]</scope>
    <source>
        <strain evidence="6 7">KLBMP1111</strain>
    </source>
</reference>
<dbReference type="GO" id="GO:0016301">
    <property type="term" value="F:kinase activity"/>
    <property type="evidence" value="ECO:0007669"/>
    <property type="project" value="UniProtKB-KW"/>
</dbReference>
<dbReference type="PANTHER" id="PTHR24421:SF61">
    <property type="entry name" value="OXYGEN SENSOR HISTIDINE KINASE NREB"/>
    <property type="match status" value="1"/>
</dbReference>
<keyword evidence="2" id="KW-0418">Kinase</keyword>
<feature type="transmembrane region" description="Helical" evidence="4">
    <location>
        <begin position="12"/>
        <end position="34"/>
    </location>
</feature>
<keyword evidence="7" id="KW-1185">Reference proteome</keyword>
<dbReference type="SUPFAM" id="SSF55874">
    <property type="entry name" value="ATPase domain of HSP90 chaperone/DNA topoisomerase II/histidine kinase"/>
    <property type="match status" value="1"/>
</dbReference>
<evidence type="ECO:0000256" key="3">
    <source>
        <dbReference type="ARBA" id="ARBA00023012"/>
    </source>
</evidence>
<dbReference type="KEGG" id="kphy:AOZ06_33390"/>
<feature type="transmembrane region" description="Helical" evidence="4">
    <location>
        <begin position="538"/>
        <end position="560"/>
    </location>
</feature>
<evidence type="ECO:0000256" key="2">
    <source>
        <dbReference type="ARBA" id="ARBA00022777"/>
    </source>
</evidence>
<feature type="transmembrane region" description="Helical" evidence="4">
    <location>
        <begin position="40"/>
        <end position="59"/>
    </location>
</feature>
<keyword evidence="4" id="KW-1133">Transmembrane helix</keyword>
<organism evidence="6 7">
    <name type="scientific">Kibdelosporangium phytohabitans</name>
    <dbReference type="NCBI Taxonomy" id="860235"/>
    <lineage>
        <taxon>Bacteria</taxon>
        <taxon>Bacillati</taxon>
        <taxon>Actinomycetota</taxon>
        <taxon>Actinomycetes</taxon>
        <taxon>Pseudonocardiales</taxon>
        <taxon>Pseudonocardiaceae</taxon>
        <taxon>Kibdelosporangium</taxon>
    </lineage>
</organism>
<dbReference type="InterPro" id="IPR036890">
    <property type="entry name" value="HATPase_C_sf"/>
</dbReference>
<name>A0A0N9I8L1_9PSEU</name>
<feature type="transmembrane region" description="Helical" evidence="4">
    <location>
        <begin position="391"/>
        <end position="407"/>
    </location>
</feature>
<dbReference type="InterPro" id="IPR050482">
    <property type="entry name" value="Sensor_HK_TwoCompSys"/>
</dbReference>
<dbReference type="EMBL" id="CP012752">
    <property type="protein sequence ID" value="ALG11129.1"/>
    <property type="molecule type" value="Genomic_DNA"/>
</dbReference>
<evidence type="ECO:0000256" key="1">
    <source>
        <dbReference type="ARBA" id="ARBA00022679"/>
    </source>
</evidence>
<feature type="transmembrane region" description="Helical" evidence="4">
    <location>
        <begin position="148"/>
        <end position="166"/>
    </location>
</feature>
<feature type="transmembrane region" description="Helical" evidence="4">
    <location>
        <begin position="117"/>
        <end position="136"/>
    </location>
</feature>
<proteinExistence type="predicted"/>
<dbReference type="InterPro" id="IPR003594">
    <property type="entry name" value="HATPase_dom"/>
</dbReference>
<dbReference type="PANTHER" id="PTHR24421">
    <property type="entry name" value="NITRATE/NITRITE SENSOR PROTEIN NARX-RELATED"/>
    <property type="match status" value="1"/>
</dbReference>
<keyword evidence="1" id="KW-0808">Transferase</keyword>
<evidence type="ECO:0000256" key="4">
    <source>
        <dbReference type="SAM" id="Phobius"/>
    </source>
</evidence>